<dbReference type="InterPro" id="IPR036291">
    <property type="entry name" value="NAD(P)-bd_dom_sf"/>
</dbReference>
<dbReference type="Gene3D" id="3.90.25.10">
    <property type="entry name" value="UDP-galactose 4-epimerase, domain 1"/>
    <property type="match status" value="1"/>
</dbReference>
<dbReference type="InterPro" id="IPR016040">
    <property type="entry name" value="NAD(P)-bd_dom"/>
</dbReference>
<dbReference type="GO" id="GO:0016831">
    <property type="term" value="F:carboxy-lyase activity"/>
    <property type="evidence" value="ECO:0007669"/>
    <property type="project" value="InterPro"/>
</dbReference>
<reference evidence="2 3" key="1">
    <citation type="journal article" date="2007" name="PLoS Genet.">
        <title>Patterns and implications of gene gain and loss in the evolution of Prochlorococcus.</title>
        <authorList>
            <person name="Kettler G.C."/>
            <person name="Martiny A.C."/>
            <person name="Huang K."/>
            <person name="Zucker J."/>
            <person name="Coleman M.L."/>
            <person name="Rodrigue S."/>
            <person name="Chen F."/>
            <person name="Lapidus A."/>
            <person name="Ferriera S."/>
            <person name="Johnson J."/>
            <person name="Steglich C."/>
            <person name="Church G.M."/>
            <person name="Richardson P."/>
            <person name="Chisholm S.W."/>
        </authorList>
    </citation>
    <scope>NUCLEOTIDE SEQUENCE [LARGE SCALE GENOMIC DNA]</scope>
    <source>
        <strain evidence="2 3">MIT 9215</strain>
    </source>
</reference>
<accession>A8G630</accession>
<organism evidence="2 3">
    <name type="scientific">Prochlorococcus marinus (strain MIT 9215)</name>
    <dbReference type="NCBI Taxonomy" id="93060"/>
    <lineage>
        <taxon>Bacteria</taxon>
        <taxon>Bacillati</taxon>
        <taxon>Cyanobacteriota</taxon>
        <taxon>Cyanophyceae</taxon>
        <taxon>Synechococcales</taxon>
        <taxon>Prochlorococcaceae</taxon>
        <taxon>Prochlorococcus</taxon>
    </lineage>
</organism>
<dbReference type="RefSeq" id="WP_012008109.1">
    <property type="nucleotide sequence ID" value="NC_009840.1"/>
</dbReference>
<name>A8G630_PROM2</name>
<dbReference type="SUPFAM" id="SSF51735">
    <property type="entry name" value="NAD(P)-binding Rossmann-fold domains"/>
    <property type="match status" value="1"/>
</dbReference>
<dbReference type="Gene3D" id="3.40.50.720">
    <property type="entry name" value="NAD(P)-binding Rossmann-like Domain"/>
    <property type="match status" value="1"/>
</dbReference>
<dbReference type="AlphaFoldDB" id="A8G630"/>
<dbReference type="HOGENOM" id="CLU_007383_1_7_3"/>
<protein>
    <submittedName>
        <fullName evidence="2">Nucleoside-diphosphate-sugar epimerase</fullName>
    </submittedName>
</protein>
<proteinExistence type="predicted"/>
<dbReference type="InterPro" id="IPR045869">
    <property type="entry name" value="Arna-like_SDR_e"/>
</dbReference>
<dbReference type="CDD" id="cd05257">
    <property type="entry name" value="Arna_like_SDR_e"/>
    <property type="match status" value="1"/>
</dbReference>
<evidence type="ECO:0000259" key="1">
    <source>
        <dbReference type="Pfam" id="PF16363"/>
    </source>
</evidence>
<dbReference type="EMBL" id="CP000825">
    <property type="protein sequence ID" value="ABV51061.1"/>
    <property type="molecule type" value="Genomic_DNA"/>
</dbReference>
<dbReference type="KEGG" id="pmh:P9215_14481"/>
<dbReference type="Pfam" id="PF16363">
    <property type="entry name" value="GDP_Man_Dehyd"/>
    <property type="match status" value="1"/>
</dbReference>
<evidence type="ECO:0000313" key="2">
    <source>
        <dbReference type="EMBL" id="ABV51061.1"/>
    </source>
</evidence>
<dbReference type="PANTHER" id="PTHR43000">
    <property type="entry name" value="DTDP-D-GLUCOSE 4,6-DEHYDRATASE-RELATED"/>
    <property type="match status" value="1"/>
</dbReference>
<dbReference type="eggNOG" id="COG0451">
    <property type="taxonomic scope" value="Bacteria"/>
</dbReference>
<sequence>MNNTVLVTGADGFIGSHLVETLVRDGYKVKAFCLYNSLGSWGWLDHSSPEIIQNVEIILGDVRDQFCVENSLVGVDIVFHLASLIAIPHSYKAPQSYVETNINGTLNILQSSKKLGIEKIIHTSTSETYGTAQYVPIDEKHHLVAQSPYAATKIAADQLAMSFFKSFNTPVTILRPFNTYGPRQSARAVIPTIISQLASGKNKVSLGKLSPTRDFNYVQDTVNAFKAVAFSKNTTGKIINCASNFEISIEDTAYLIADIMNKKIEISSESERERPENSEVNRLFGDNNLIKEITNWHPKYSGKKGFREGLKLTIDWFSKKENLSFYRPDIYSV</sequence>
<dbReference type="OrthoDB" id="9811743at2"/>
<dbReference type="Proteomes" id="UP000002014">
    <property type="component" value="Chromosome"/>
</dbReference>
<evidence type="ECO:0000313" key="3">
    <source>
        <dbReference type="Proteomes" id="UP000002014"/>
    </source>
</evidence>
<dbReference type="NCBIfam" id="TIGR04180">
    <property type="entry name" value="EDH_00030"/>
    <property type="match status" value="1"/>
</dbReference>
<feature type="domain" description="NAD(P)-binding" evidence="1">
    <location>
        <begin position="6"/>
        <end position="308"/>
    </location>
</feature>
<dbReference type="STRING" id="93060.P9215_14481"/>
<gene>
    <name evidence="2" type="ordered locus">P9215_14481</name>
</gene>
<dbReference type="InterPro" id="IPR026390">
    <property type="entry name" value="LegB-like"/>
</dbReference>